<keyword evidence="1" id="KW-0732">Signal</keyword>
<dbReference type="EMBL" id="KV744842">
    <property type="protein sequence ID" value="OCK84238.1"/>
    <property type="molecule type" value="Genomic_DNA"/>
</dbReference>
<sequence length="144" mass="14473">MRASTVVAAFFAAAASAAPHYGGYGEESVVYSTEEITVTSCGPEITNCPARSKPTPSMTSAAPVYTSAAPVYNSSVPLVTKTVYSTQLITVISCAPTVTNFWGTASSSGVIKPSSYPPTFTGAASHAQAGIAAAGLGALAAFLL</sequence>
<dbReference type="AlphaFoldDB" id="A0A8E2EIK5"/>
<evidence type="ECO:0000256" key="1">
    <source>
        <dbReference type="SAM" id="SignalP"/>
    </source>
</evidence>
<dbReference type="OrthoDB" id="3946476at2759"/>
<keyword evidence="3" id="KW-1185">Reference proteome</keyword>
<accession>A0A8E2EIK5</accession>
<evidence type="ECO:0000313" key="2">
    <source>
        <dbReference type="EMBL" id="OCK84238.1"/>
    </source>
</evidence>
<feature type="signal peptide" evidence="1">
    <location>
        <begin position="1"/>
        <end position="17"/>
    </location>
</feature>
<reference evidence="2 3" key="1">
    <citation type="journal article" date="2016" name="Nat. Commun.">
        <title>Ectomycorrhizal ecology is imprinted in the genome of the dominant symbiotic fungus Cenococcum geophilum.</title>
        <authorList>
            <consortium name="DOE Joint Genome Institute"/>
            <person name="Peter M."/>
            <person name="Kohler A."/>
            <person name="Ohm R.A."/>
            <person name="Kuo A."/>
            <person name="Krutzmann J."/>
            <person name="Morin E."/>
            <person name="Arend M."/>
            <person name="Barry K.W."/>
            <person name="Binder M."/>
            <person name="Choi C."/>
            <person name="Clum A."/>
            <person name="Copeland A."/>
            <person name="Grisel N."/>
            <person name="Haridas S."/>
            <person name="Kipfer T."/>
            <person name="LaButti K."/>
            <person name="Lindquist E."/>
            <person name="Lipzen A."/>
            <person name="Maire R."/>
            <person name="Meier B."/>
            <person name="Mihaltcheva S."/>
            <person name="Molinier V."/>
            <person name="Murat C."/>
            <person name="Poggeler S."/>
            <person name="Quandt C.A."/>
            <person name="Sperisen C."/>
            <person name="Tritt A."/>
            <person name="Tisserant E."/>
            <person name="Crous P.W."/>
            <person name="Henrissat B."/>
            <person name="Nehls U."/>
            <person name="Egli S."/>
            <person name="Spatafora J.W."/>
            <person name="Grigoriev I.V."/>
            <person name="Martin F.M."/>
        </authorList>
    </citation>
    <scope>NUCLEOTIDE SEQUENCE [LARGE SCALE GENOMIC DNA]</scope>
    <source>
        <strain evidence="2 3">CBS 459.81</strain>
    </source>
</reference>
<evidence type="ECO:0000313" key="3">
    <source>
        <dbReference type="Proteomes" id="UP000250266"/>
    </source>
</evidence>
<evidence type="ECO:0008006" key="4">
    <source>
        <dbReference type="Google" id="ProtNLM"/>
    </source>
</evidence>
<gene>
    <name evidence="2" type="ORF">K432DRAFT_137371</name>
</gene>
<name>A0A8E2EIK5_9PEZI</name>
<feature type="chain" id="PRO_5034740161" description="GPI anchored serine-rich protein" evidence="1">
    <location>
        <begin position="18"/>
        <end position="144"/>
    </location>
</feature>
<dbReference type="Proteomes" id="UP000250266">
    <property type="component" value="Unassembled WGS sequence"/>
</dbReference>
<proteinExistence type="predicted"/>
<protein>
    <recommendedName>
        <fullName evidence="4">GPI anchored serine-rich protein</fullName>
    </recommendedName>
</protein>
<organism evidence="2 3">
    <name type="scientific">Lepidopterella palustris CBS 459.81</name>
    <dbReference type="NCBI Taxonomy" id="1314670"/>
    <lineage>
        <taxon>Eukaryota</taxon>
        <taxon>Fungi</taxon>
        <taxon>Dikarya</taxon>
        <taxon>Ascomycota</taxon>
        <taxon>Pezizomycotina</taxon>
        <taxon>Dothideomycetes</taxon>
        <taxon>Pleosporomycetidae</taxon>
        <taxon>Mytilinidiales</taxon>
        <taxon>Argynnaceae</taxon>
        <taxon>Lepidopterella</taxon>
    </lineage>
</organism>